<sequence>MSMSGQKYCLDANVLIQAWQKYYSPKFCSDYWSLLNDFGENEKIFLPQNVFEEIIRTEDELATWLKNSKIPIFEVDGDVTNCLKRIYAANPIHQYLVDNTKQRSLADPWVIAHALKENACVVTKEEKVTVPKTTRIKIPNVCDNMGIRWINDFQFVEELNIQFSCSLI</sequence>
<dbReference type="EMBL" id="VYQF01000001">
    <property type="protein sequence ID" value="KAA9042007.1"/>
    <property type="molecule type" value="Genomic_DNA"/>
</dbReference>
<dbReference type="Pfam" id="PF14367">
    <property type="entry name" value="DUF4411"/>
    <property type="match status" value="1"/>
</dbReference>
<dbReference type="AlphaFoldDB" id="A0A5J5IPQ5"/>
<reference evidence="1 2" key="1">
    <citation type="submission" date="2019-09" db="EMBL/GenBank/DDBJ databases">
        <title>Draft genome sequence of Ginsengibacter sp. BR5-29.</title>
        <authorList>
            <person name="Im W.-T."/>
        </authorList>
    </citation>
    <scope>NUCLEOTIDE SEQUENCE [LARGE SCALE GENOMIC DNA]</scope>
    <source>
        <strain evidence="1 2">BR5-29</strain>
    </source>
</reference>
<dbReference type="InterPro" id="IPR016541">
    <property type="entry name" value="UCP008505"/>
</dbReference>
<comment type="caution">
    <text evidence="1">The sequence shown here is derived from an EMBL/GenBank/DDBJ whole genome shotgun (WGS) entry which is preliminary data.</text>
</comment>
<dbReference type="Proteomes" id="UP000326903">
    <property type="component" value="Unassembled WGS sequence"/>
</dbReference>
<dbReference type="InterPro" id="IPR029060">
    <property type="entry name" value="PIN-like_dom_sf"/>
</dbReference>
<evidence type="ECO:0000313" key="2">
    <source>
        <dbReference type="Proteomes" id="UP000326903"/>
    </source>
</evidence>
<proteinExistence type="predicted"/>
<dbReference type="Gene3D" id="3.40.50.1010">
    <property type="entry name" value="5'-nuclease"/>
    <property type="match status" value="1"/>
</dbReference>
<name>A0A5J5IPQ5_9BACT</name>
<organism evidence="1 2">
    <name type="scientific">Ginsengibacter hankyongi</name>
    <dbReference type="NCBI Taxonomy" id="2607284"/>
    <lineage>
        <taxon>Bacteria</taxon>
        <taxon>Pseudomonadati</taxon>
        <taxon>Bacteroidota</taxon>
        <taxon>Chitinophagia</taxon>
        <taxon>Chitinophagales</taxon>
        <taxon>Chitinophagaceae</taxon>
        <taxon>Ginsengibacter</taxon>
    </lineage>
</organism>
<keyword evidence="2" id="KW-1185">Reference proteome</keyword>
<dbReference type="SUPFAM" id="SSF88723">
    <property type="entry name" value="PIN domain-like"/>
    <property type="match status" value="1"/>
</dbReference>
<evidence type="ECO:0000313" key="1">
    <source>
        <dbReference type="EMBL" id="KAA9042007.1"/>
    </source>
</evidence>
<protein>
    <submittedName>
        <fullName evidence="1">DUF4411 family protein</fullName>
    </submittedName>
</protein>
<gene>
    <name evidence="1" type="ORF">FW778_08320</name>
</gene>
<accession>A0A5J5IPQ5</accession>